<dbReference type="Proteomes" id="UP000251942">
    <property type="component" value="Unassembled WGS sequence"/>
</dbReference>
<dbReference type="InterPro" id="IPR007454">
    <property type="entry name" value="UPF0250_YbeD-like"/>
</dbReference>
<evidence type="ECO:0000313" key="6">
    <source>
        <dbReference type="Proteomes" id="UP000054698"/>
    </source>
</evidence>
<dbReference type="STRING" id="453.Lfee_3139"/>
<evidence type="ECO:0000313" key="7">
    <source>
        <dbReference type="Proteomes" id="UP000251942"/>
    </source>
</evidence>
<evidence type="ECO:0000313" key="4">
    <source>
        <dbReference type="EMBL" id="SPX60058.1"/>
    </source>
</evidence>
<keyword evidence="6" id="KW-1185">Reference proteome</keyword>
<accession>A0A0W0TIP3</accession>
<dbReference type="EMBL" id="LNYB01000085">
    <property type="protein sequence ID" value="KTC95474.1"/>
    <property type="molecule type" value="Genomic_DNA"/>
</dbReference>
<sequence>MNDKKSMIEFPCDFPLKIVGKKNANFATDIIEIIHKHFPETPDKAIRHQESKHGNYLAITAVVHAKDQLTLDALYRDLTKHPDIKMVL</sequence>
<evidence type="ECO:0000256" key="2">
    <source>
        <dbReference type="HAMAP-Rule" id="MF_00659"/>
    </source>
</evidence>
<gene>
    <name evidence="3" type="ORF">Lfee_3139</name>
    <name evidence="5" type="ORF">NCTC11978_01625</name>
    <name evidence="4" type="ORF">NCTC12022_00774</name>
</gene>
<dbReference type="PATRIC" id="fig|453.4.peg.3421"/>
<reference evidence="7 8" key="2">
    <citation type="submission" date="2018-06" db="EMBL/GenBank/DDBJ databases">
        <authorList>
            <consortium name="Pathogen Informatics"/>
            <person name="Doyle S."/>
        </authorList>
    </citation>
    <scope>NUCLEOTIDE SEQUENCE [LARGE SCALE GENOMIC DNA]</scope>
    <source>
        <strain evidence="5 8">NCTC11978</strain>
        <strain evidence="4 7">NCTC12022</strain>
    </source>
</reference>
<dbReference type="PANTHER" id="PTHR38036">
    <property type="entry name" value="UPF0250 PROTEIN YBED"/>
    <property type="match status" value="1"/>
</dbReference>
<organism evidence="3 6">
    <name type="scientific">Legionella feeleii</name>
    <dbReference type="NCBI Taxonomy" id="453"/>
    <lineage>
        <taxon>Bacteria</taxon>
        <taxon>Pseudomonadati</taxon>
        <taxon>Pseudomonadota</taxon>
        <taxon>Gammaproteobacteria</taxon>
        <taxon>Legionellales</taxon>
        <taxon>Legionellaceae</taxon>
        <taxon>Legionella</taxon>
    </lineage>
</organism>
<dbReference type="Pfam" id="PF04359">
    <property type="entry name" value="DUF493"/>
    <property type="match status" value="1"/>
</dbReference>
<dbReference type="EMBL" id="UGNY01000001">
    <property type="protein sequence ID" value="STX38441.1"/>
    <property type="molecule type" value="Genomic_DNA"/>
</dbReference>
<dbReference type="SUPFAM" id="SSF117991">
    <property type="entry name" value="YbeD/HP0495-like"/>
    <property type="match status" value="1"/>
</dbReference>
<name>A0A0W0TIP3_9GAMM</name>
<proteinExistence type="inferred from homology"/>
<evidence type="ECO:0000313" key="3">
    <source>
        <dbReference type="EMBL" id="KTC95474.1"/>
    </source>
</evidence>
<evidence type="ECO:0000313" key="8">
    <source>
        <dbReference type="Proteomes" id="UP000254033"/>
    </source>
</evidence>
<evidence type="ECO:0000313" key="5">
    <source>
        <dbReference type="EMBL" id="STX38441.1"/>
    </source>
</evidence>
<dbReference type="PANTHER" id="PTHR38036:SF1">
    <property type="entry name" value="UPF0250 PROTEIN YBED"/>
    <property type="match status" value="1"/>
</dbReference>
<comment type="similarity">
    <text evidence="1 2">Belongs to the UPF0250 family.</text>
</comment>
<protein>
    <recommendedName>
        <fullName evidence="2">UPF0250 protein Lfee_3139</fullName>
    </recommendedName>
</protein>
<evidence type="ECO:0000256" key="1">
    <source>
        <dbReference type="ARBA" id="ARBA00008460"/>
    </source>
</evidence>
<dbReference type="GO" id="GO:0005829">
    <property type="term" value="C:cytosol"/>
    <property type="evidence" value="ECO:0007669"/>
    <property type="project" value="TreeGrafter"/>
</dbReference>
<dbReference type="OrthoDB" id="9793424at2"/>
<dbReference type="Proteomes" id="UP000054698">
    <property type="component" value="Unassembled WGS sequence"/>
</dbReference>
<dbReference type="InterPro" id="IPR027471">
    <property type="entry name" value="YbeD-like_sf"/>
</dbReference>
<dbReference type="EMBL" id="UASS01000005">
    <property type="protein sequence ID" value="SPX60058.1"/>
    <property type="molecule type" value="Genomic_DNA"/>
</dbReference>
<dbReference type="Gene3D" id="3.30.70.260">
    <property type="match status" value="1"/>
</dbReference>
<dbReference type="AlphaFoldDB" id="A0A0W0TIP3"/>
<dbReference type="Proteomes" id="UP000254033">
    <property type="component" value="Unassembled WGS sequence"/>
</dbReference>
<reference evidence="3 6" key="1">
    <citation type="submission" date="2015-11" db="EMBL/GenBank/DDBJ databases">
        <title>Genomic analysis of 38 Legionella species identifies large and diverse effector repertoires.</title>
        <authorList>
            <person name="Burstein D."/>
            <person name="Amaro F."/>
            <person name="Zusman T."/>
            <person name="Lifshitz Z."/>
            <person name="Cohen O."/>
            <person name="Gilbert J.A."/>
            <person name="Pupko T."/>
            <person name="Shuman H.A."/>
            <person name="Segal G."/>
        </authorList>
    </citation>
    <scope>NUCLEOTIDE SEQUENCE [LARGE SCALE GENOMIC DNA]</scope>
    <source>
        <strain evidence="3 6">WO-44C</strain>
    </source>
</reference>
<dbReference type="RefSeq" id="WP_058447926.1">
    <property type="nucleotide sequence ID" value="NZ_CAAAHT010000005.1"/>
</dbReference>
<dbReference type="HAMAP" id="MF_00659">
    <property type="entry name" value="UPF0250"/>
    <property type="match status" value="1"/>
</dbReference>